<sequence length="163" mass="18994">MQKTTYNMQHKLNFKFEKVQENLNDNSDSSSSTFTTMCMQFDFLRSIIKHHLNHHMHLFHPNFGCSVVQSTNNEKSLVTHIIKWQLNENKPYTSLSMKKHTAKIGQSVSCNQTLMEMIVSSSTLITHPLLVVPQKDILFSDQLSHQLMNWNPYRSHIFSCYAC</sequence>
<dbReference type="Proteomes" id="UP000054776">
    <property type="component" value="Unassembled WGS sequence"/>
</dbReference>
<comment type="caution">
    <text evidence="1">The sequence shown here is derived from an EMBL/GenBank/DDBJ whole genome shotgun (WGS) entry which is preliminary data.</text>
</comment>
<protein>
    <submittedName>
        <fullName evidence="1">Uncharacterized protein</fullName>
    </submittedName>
</protein>
<reference evidence="1 2" key="1">
    <citation type="submission" date="2015-01" db="EMBL/GenBank/DDBJ databases">
        <title>Evolution of Trichinella species and genotypes.</title>
        <authorList>
            <person name="Korhonen P.K."/>
            <person name="Edoardo P."/>
            <person name="Giuseppe L.R."/>
            <person name="Gasser R.B."/>
        </authorList>
    </citation>
    <scope>NUCLEOTIDE SEQUENCE [LARGE SCALE GENOMIC DNA]</scope>
    <source>
        <strain evidence="1">ISS3</strain>
    </source>
</reference>
<evidence type="ECO:0000313" key="2">
    <source>
        <dbReference type="Proteomes" id="UP000054776"/>
    </source>
</evidence>
<dbReference type="AlphaFoldDB" id="A0A0V1BZ46"/>
<dbReference type="InParanoid" id="A0A0V1BZ46"/>
<gene>
    <name evidence="1" type="ORF">T01_5634</name>
</gene>
<name>A0A0V1BZ46_TRISP</name>
<evidence type="ECO:0000313" key="1">
    <source>
        <dbReference type="EMBL" id="KRY42335.1"/>
    </source>
</evidence>
<keyword evidence="2" id="KW-1185">Reference proteome</keyword>
<organism evidence="1 2">
    <name type="scientific">Trichinella spiralis</name>
    <name type="common">Trichina worm</name>
    <dbReference type="NCBI Taxonomy" id="6334"/>
    <lineage>
        <taxon>Eukaryota</taxon>
        <taxon>Metazoa</taxon>
        <taxon>Ecdysozoa</taxon>
        <taxon>Nematoda</taxon>
        <taxon>Enoplea</taxon>
        <taxon>Dorylaimia</taxon>
        <taxon>Trichinellida</taxon>
        <taxon>Trichinellidae</taxon>
        <taxon>Trichinella</taxon>
    </lineage>
</organism>
<dbReference type="EMBL" id="JYDH01000004">
    <property type="protein sequence ID" value="KRY42335.1"/>
    <property type="molecule type" value="Genomic_DNA"/>
</dbReference>
<accession>A0A0V1BZ46</accession>
<proteinExistence type="predicted"/>